<dbReference type="GO" id="GO:0005829">
    <property type="term" value="C:cytosol"/>
    <property type="evidence" value="ECO:0007669"/>
    <property type="project" value="TreeGrafter"/>
</dbReference>
<reference evidence="4 5" key="1">
    <citation type="submission" date="2019-02" db="EMBL/GenBank/DDBJ databases">
        <title>Genomic Encyclopedia of Type Strains, Phase IV (KMG-IV): sequencing the most valuable type-strain genomes for metagenomic binning, comparative biology and taxonomic classification.</title>
        <authorList>
            <person name="Goeker M."/>
        </authorList>
    </citation>
    <scope>NUCLEOTIDE SEQUENCE [LARGE SCALE GENOMIC DNA]</scope>
    <source>
        <strain evidence="4 5">DSM 18116</strain>
    </source>
</reference>
<sequence>MKRLFSCLLVTMVLMSVGTGSQAQTKIGYISLQELIVAMPEYKKANGDMQEHQKALQEQANDYQVEFQRKDSIFNVDSVKWTPAMREIKRKELNELYIKIVNFNQTAQQSMQKKEQELLEPIQQKAVQTTQAVAKENGYAYILSKEQLIAFPAADDILPLVAKKLGINLSAAPPPAGAPGGVRRP</sequence>
<accession>A0A4V2F217</accession>
<evidence type="ECO:0000256" key="2">
    <source>
        <dbReference type="ARBA" id="ARBA00022729"/>
    </source>
</evidence>
<dbReference type="PANTHER" id="PTHR35089:SF1">
    <property type="entry name" value="CHAPERONE PROTEIN SKP"/>
    <property type="match status" value="1"/>
</dbReference>
<evidence type="ECO:0000313" key="4">
    <source>
        <dbReference type="EMBL" id="RZS75717.1"/>
    </source>
</evidence>
<comment type="caution">
    <text evidence="4">The sequence shown here is derived from an EMBL/GenBank/DDBJ whole genome shotgun (WGS) entry which is preliminary data.</text>
</comment>
<gene>
    <name evidence="4" type="ORF">EV199_1590</name>
</gene>
<dbReference type="SUPFAM" id="SSF111384">
    <property type="entry name" value="OmpH-like"/>
    <property type="match status" value="1"/>
</dbReference>
<feature type="chain" id="PRO_5020241600" evidence="3">
    <location>
        <begin position="24"/>
        <end position="185"/>
    </location>
</feature>
<organism evidence="4 5">
    <name type="scientific">Pseudobacter ginsenosidimutans</name>
    <dbReference type="NCBI Taxonomy" id="661488"/>
    <lineage>
        <taxon>Bacteria</taxon>
        <taxon>Pseudomonadati</taxon>
        <taxon>Bacteroidota</taxon>
        <taxon>Chitinophagia</taxon>
        <taxon>Chitinophagales</taxon>
        <taxon>Chitinophagaceae</taxon>
        <taxon>Pseudobacter</taxon>
    </lineage>
</organism>
<dbReference type="Pfam" id="PF03938">
    <property type="entry name" value="OmpH"/>
    <property type="match status" value="1"/>
</dbReference>
<dbReference type="SMART" id="SM00935">
    <property type="entry name" value="OmpH"/>
    <property type="match status" value="1"/>
</dbReference>
<dbReference type="RefSeq" id="WP_130540061.1">
    <property type="nucleotide sequence ID" value="NZ_CP042431.1"/>
</dbReference>
<dbReference type="Gene3D" id="3.30.910.20">
    <property type="entry name" value="Skp domain"/>
    <property type="match status" value="1"/>
</dbReference>
<dbReference type="OrthoDB" id="1524711at2"/>
<comment type="similarity">
    <text evidence="1">Belongs to the Skp family.</text>
</comment>
<dbReference type="Proteomes" id="UP000293874">
    <property type="component" value="Unassembled WGS sequence"/>
</dbReference>
<dbReference type="PANTHER" id="PTHR35089">
    <property type="entry name" value="CHAPERONE PROTEIN SKP"/>
    <property type="match status" value="1"/>
</dbReference>
<protein>
    <submittedName>
        <fullName evidence="4">Periplasmic chaperone for outer membrane proteins Skp</fullName>
    </submittedName>
</protein>
<name>A0A4V2F217_9BACT</name>
<evidence type="ECO:0000313" key="5">
    <source>
        <dbReference type="Proteomes" id="UP000293874"/>
    </source>
</evidence>
<dbReference type="AlphaFoldDB" id="A0A4V2F217"/>
<proteinExistence type="inferred from homology"/>
<dbReference type="GO" id="GO:0050821">
    <property type="term" value="P:protein stabilization"/>
    <property type="evidence" value="ECO:0007669"/>
    <property type="project" value="TreeGrafter"/>
</dbReference>
<feature type="signal peptide" evidence="3">
    <location>
        <begin position="1"/>
        <end position="23"/>
    </location>
</feature>
<keyword evidence="2 3" id="KW-0732">Signal</keyword>
<evidence type="ECO:0000256" key="3">
    <source>
        <dbReference type="SAM" id="SignalP"/>
    </source>
</evidence>
<dbReference type="InterPro" id="IPR005632">
    <property type="entry name" value="Chaperone_Skp"/>
</dbReference>
<dbReference type="EMBL" id="SGXA01000001">
    <property type="protein sequence ID" value="RZS75717.1"/>
    <property type="molecule type" value="Genomic_DNA"/>
</dbReference>
<evidence type="ECO:0000256" key="1">
    <source>
        <dbReference type="ARBA" id="ARBA00009091"/>
    </source>
</evidence>
<dbReference type="GO" id="GO:0051082">
    <property type="term" value="F:unfolded protein binding"/>
    <property type="evidence" value="ECO:0007669"/>
    <property type="project" value="InterPro"/>
</dbReference>
<dbReference type="InterPro" id="IPR024930">
    <property type="entry name" value="Skp_dom_sf"/>
</dbReference>
<keyword evidence="5" id="KW-1185">Reference proteome</keyword>